<name>A0ABU9S1P2_9BURK</name>
<evidence type="ECO:0000313" key="1">
    <source>
        <dbReference type="EMBL" id="MEM5426250.1"/>
    </source>
</evidence>
<reference evidence="1 2" key="1">
    <citation type="submission" date="2024-01" db="EMBL/GenBank/DDBJ databases">
        <title>The diversity of rhizobia nodulating Mimosa spp. in eleven states of Brazil covering several biomes is determined by host plant, location, and edaphic factors.</title>
        <authorList>
            <person name="Rouws L."/>
            <person name="Barauna A."/>
            <person name="Beukes C."/>
            <person name="De Faria S.M."/>
            <person name="Gross E."/>
            <person name="Dos Reis Junior F.B."/>
            <person name="Simon M."/>
            <person name="Maluk M."/>
            <person name="Odee D.W."/>
            <person name="Kenicer G."/>
            <person name="Young J.P.W."/>
            <person name="Reis V.M."/>
            <person name="Zilli J."/>
            <person name="James E.K."/>
        </authorList>
    </citation>
    <scope>NUCLEOTIDE SEQUENCE [LARGE SCALE GENOMIC DNA]</scope>
    <source>
        <strain evidence="1 2">JPY167</strain>
    </source>
</reference>
<proteinExistence type="predicted"/>
<dbReference type="Proteomes" id="UP001489897">
    <property type="component" value="Unassembled WGS sequence"/>
</dbReference>
<dbReference type="EMBL" id="JAYMRV010000015">
    <property type="protein sequence ID" value="MEM5426250.1"/>
    <property type="molecule type" value="Genomic_DNA"/>
</dbReference>
<dbReference type="RefSeq" id="WP_342949939.1">
    <property type="nucleotide sequence ID" value="NZ_JAYMRV010000015.1"/>
</dbReference>
<organism evidence="1 2">
    <name type="scientific">Paraburkholderia ferrariae</name>
    <dbReference type="NCBI Taxonomy" id="386056"/>
    <lineage>
        <taxon>Bacteria</taxon>
        <taxon>Pseudomonadati</taxon>
        <taxon>Pseudomonadota</taxon>
        <taxon>Betaproteobacteria</taxon>
        <taxon>Burkholderiales</taxon>
        <taxon>Burkholderiaceae</taxon>
        <taxon>Paraburkholderia</taxon>
    </lineage>
</organism>
<gene>
    <name evidence="1" type="ORF">VSR73_35250</name>
</gene>
<dbReference type="SUPFAM" id="SSF47240">
    <property type="entry name" value="Ferritin-like"/>
    <property type="match status" value="1"/>
</dbReference>
<protein>
    <recommendedName>
        <fullName evidence="3">Ferritin-like domain-containing protein</fullName>
    </recommendedName>
</protein>
<keyword evidence="2" id="KW-1185">Reference proteome</keyword>
<dbReference type="InterPro" id="IPR009078">
    <property type="entry name" value="Ferritin-like_SF"/>
</dbReference>
<sequence length="243" mass="28212">MSYLKSSIGLKSYDWSSVELLKYLTPERITGSRDVIKSRQEHFWHDMSAEFDSKHFLIYLMNRSDLQLSDDFLEFACLWHLDEQNHYRGLRKINSVLYGFREEDIDKEIESRQPEFESISSFMVDEFTILASIAFDEVTSTRAYKQDFKLFDSLGPDCLSAWIRNATKDEAAHYGNAMKLLKKNHSSRFGELPAILDKIVGFETSDGFGYNNTFIFDHVTDDFSNELLNDSKNTILEVLGSEK</sequence>
<accession>A0ABU9S1P2</accession>
<evidence type="ECO:0000313" key="2">
    <source>
        <dbReference type="Proteomes" id="UP001489897"/>
    </source>
</evidence>
<comment type="caution">
    <text evidence="1">The sequence shown here is derived from an EMBL/GenBank/DDBJ whole genome shotgun (WGS) entry which is preliminary data.</text>
</comment>
<evidence type="ECO:0008006" key="3">
    <source>
        <dbReference type="Google" id="ProtNLM"/>
    </source>
</evidence>